<evidence type="ECO:0000313" key="2">
    <source>
        <dbReference type="EMBL" id="RDU23218.1"/>
    </source>
</evidence>
<dbReference type="EMBL" id="QRCT01000032">
    <property type="protein sequence ID" value="RDU23218.1"/>
    <property type="molecule type" value="Genomic_DNA"/>
</dbReference>
<dbReference type="InterPro" id="IPR010093">
    <property type="entry name" value="SinI_DNA-bd"/>
</dbReference>
<dbReference type="Pfam" id="PF12728">
    <property type="entry name" value="HTH_17"/>
    <property type="match status" value="1"/>
</dbReference>
<dbReference type="RefSeq" id="WP_115482162.1">
    <property type="nucleotide sequence ID" value="NZ_QRCT01000032.1"/>
</dbReference>
<evidence type="ECO:0000259" key="1">
    <source>
        <dbReference type="Pfam" id="PF12728"/>
    </source>
</evidence>
<name>A0A371AUI1_9FIRM</name>
<proteinExistence type="predicted"/>
<gene>
    <name evidence="2" type="ORF">DWV06_10580</name>
</gene>
<sequence>MEREFYTVDQIAKMLNIHPKTIQRYIREGKLRATKIGKSWRVSGHDLSCFTENNVSVYSMNSEDLIENRVRASSVIDITVINKEEANRISNSLTAAMNVKPVEYGQASLHAQFLEMDKVLRITLWGNANFMSAIFSFIEVFVNQTKEDLL</sequence>
<dbReference type="GO" id="GO:0003677">
    <property type="term" value="F:DNA binding"/>
    <property type="evidence" value="ECO:0007669"/>
    <property type="project" value="UniProtKB-KW"/>
</dbReference>
<dbReference type="Proteomes" id="UP000255036">
    <property type="component" value="Unassembled WGS sequence"/>
</dbReference>
<dbReference type="OrthoDB" id="26294at2"/>
<evidence type="ECO:0000313" key="3">
    <source>
        <dbReference type="Proteomes" id="UP000255036"/>
    </source>
</evidence>
<comment type="caution">
    <text evidence="2">The sequence shown here is derived from an EMBL/GenBank/DDBJ whole genome shotgun (WGS) entry which is preliminary data.</text>
</comment>
<dbReference type="InterPro" id="IPR041657">
    <property type="entry name" value="HTH_17"/>
</dbReference>
<keyword evidence="2" id="KW-0238">DNA-binding</keyword>
<dbReference type="Gene3D" id="1.10.1660.10">
    <property type="match status" value="1"/>
</dbReference>
<dbReference type="InterPro" id="IPR009061">
    <property type="entry name" value="DNA-bd_dom_put_sf"/>
</dbReference>
<feature type="domain" description="Helix-turn-helix" evidence="1">
    <location>
        <begin position="5"/>
        <end position="48"/>
    </location>
</feature>
<accession>A0A371AUI1</accession>
<protein>
    <submittedName>
        <fullName evidence="2">DNA-binding protein</fullName>
    </submittedName>
</protein>
<organism evidence="2 3">
    <name type="scientific">Anaerosacchariphilus polymeriproducens</name>
    <dbReference type="NCBI Taxonomy" id="1812858"/>
    <lineage>
        <taxon>Bacteria</taxon>
        <taxon>Bacillati</taxon>
        <taxon>Bacillota</taxon>
        <taxon>Clostridia</taxon>
        <taxon>Lachnospirales</taxon>
        <taxon>Lachnospiraceae</taxon>
        <taxon>Anaerosacchariphilus</taxon>
    </lineage>
</organism>
<dbReference type="SUPFAM" id="SSF46955">
    <property type="entry name" value="Putative DNA-binding domain"/>
    <property type="match status" value="1"/>
</dbReference>
<keyword evidence="3" id="KW-1185">Reference proteome</keyword>
<dbReference type="AlphaFoldDB" id="A0A371AUI1"/>
<dbReference type="NCBIfam" id="TIGR01764">
    <property type="entry name" value="excise"/>
    <property type="match status" value="1"/>
</dbReference>
<reference evidence="2 3" key="1">
    <citation type="submission" date="2018-07" db="EMBL/GenBank/DDBJ databases">
        <title>Anaerosacharophilus polymeroproducens gen. nov. sp. nov., an anaerobic bacterium isolated from salt field.</title>
        <authorList>
            <person name="Kim W."/>
            <person name="Yang S.-H."/>
            <person name="Oh J."/>
            <person name="Lee J.-H."/>
            <person name="Kwon K.K."/>
        </authorList>
    </citation>
    <scope>NUCLEOTIDE SEQUENCE [LARGE SCALE GENOMIC DNA]</scope>
    <source>
        <strain evidence="2 3">MCWD5</strain>
    </source>
</reference>